<dbReference type="PANTHER" id="PTHR21052:SF0">
    <property type="entry name" value="ALPHA-KETOGLUTARATE-DEPENDENT DIOXYGENASE ALKB HOMOLOG 7, MITOCHONDRIAL"/>
    <property type="match status" value="1"/>
</dbReference>
<dbReference type="Gene3D" id="2.60.120.590">
    <property type="entry name" value="Alpha-ketoglutarate-dependent dioxygenase AlkB-like"/>
    <property type="match status" value="1"/>
</dbReference>
<name>A0AAV7S9L3_PLEWA</name>
<evidence type="ECO:0000259" key="3">
    <source>
        <dbReference type="Pfam" id="PF13532"/>
    </source>
</evidence>
<evidence type="ECO:0000256" key="1">
    <source>
        <dbReference type="ARBA" id="ARBA00001954"/>
    </source>
</evidence>
<dbReference type="InterPro" id="IPR037151">
    <property type="entry name" value="AlkB-like_sf"/>
</dbReference>
<dbReference type="InterPro" id="IPR027450">
    <property type="entry name" value="AlkB-like"/>
</dbReference>
<comment type="cofactor">
    <cofactor evidence="1">
        <name>Fe(2+)</name>
        <dbReference type="ChEBI" id="CHEBI:29033"/>
    </cofactor>
</comment>
<keyword evidence="2" id="KW-0732">Signal</keyword>
<feature type="chain" id="PRO_5043462511" description="Alpha-ketoglutarate-dependent dioxygenase AlkB-like domain-containing protein" evidence="2">
    <location>
        <begin position="20"/>
        <end position="241"/>
    </location>
</feature>
<protein>
    <recommendedName>
        <fullName evidence="3">Alpha-ketoglutarate-dependent dioxygenase AlkB-like domain-containing protein</fullName>
    </recommendedName>
</protein>
<comment type="caution">
    <text evidence="4">The sequence shown here is derived from an EMBL/GenBank/DDBJ whole genome shotgun (WGS) entry which is preliminary data.</text>
</comment>
<dbReference type="SUPFAM" id="SSF51197">
    <property type="entry name" value="Clavaminate synthase-like"/>
    <property type="match status" value="1"/>
</dbReference>
<proteinExistence type="predicted"/>
<dbReference type="Proteomes" id="UP001066276">
    <property type="component" value="Chromosome 4_2"/>
</dbReference>
<dbReference type="GO" id="GO:0005759">
    <property type="term" value="C:mitochondrial matrix"/>
    <property type="evidence" value="ECO:0007669"/>
    <property type="project" value="TreeGrafter"/>
</dbReference>
<dbReference type="PANTHER" id="PTHR21052">
    <property type="entry name" value="SPERMATOGENESIS ASSOCIATED 11-RELATED"/>
    <property type="match status" value="1"/>
</dbReference>
<keyword evidence="5" id="KW-1185">Reference proteome</keyword>
<reference evidence="4" key="1">
    <citation type="journal article" date="2022" name="bioRxiv">
        <title>Sequencing and chromosome-scale assembly of the giantPleurodeles waltlgenome.</title>
        <authorList>
            <person name="Brown T."/>
            <person name="Elewa A."/>
            <person name="Iarovenko S."/>
            <person name="Subramanian E."/>
            <person name="Araus A.J."/>
            <person name="Petzold A."/>
            <person name="Susuki M."/>
            <person name="Suzuki K.-i.T."/>
            <person name="Hayashi T."/>
            <person name="Toyoda A."/>
            <person name="Oliveira C."/>
            <person name="Osipova E."/>
            <person name="Leigh N.D."/>
            <person name="Simon A."/>
            <person name="Yun M.H."/>
        </authorList>
    </citation>
    <scope>NUCLEOTIDE SEQUENCE</scope>
    <source>
        <strain evidence="4">20211129_DDA</strain>
        <tissue evidence="4">Liver</tissue>
    </source>
</reference>
<feature type="domain" description="Alpha-ketoglutarate-dependent dioxygenase AlkB-like" evidence="3">
    <location>
        <begin position="138"/>
        <end position="224"/>
    </location>
</feature>
<dbReference type="InterPro" id="IPR032870">
    <property type="entry name" value="ALKBH7-like"/>
</dbReference>
<accession>A0AAV7S9L3</accession>
<dbReference type="AlphaFoldDB" id="A0AAV7S9L3"/>
<dbReference type="GO" id="GO:0006631">
    <property type="term" value="P:fatty acid metabolic process"/>
    <property type="evidence" value="ECO:0007669"/>
    <property type="project" value="TreeGrafter"/>
</dbReference>
<dbReference type="GO" id="GO:0006974">
    <property type="term" value="P:DNA damage response"/>
    <property type="evidence" value="ECO:0007669"/>
    <property type="project" value="InterPro"/>
</dbReference>
<evidence type="ECO:0000313" key="4">
    <source>
        <dbReference type="EMBL" id="KAJ1160877.1"/>
    </source>
</evidence>
<dbReference type="Pfam" id="PF13532">
    <property type="entry name" value="2OG-FeII_Oxy_2"/>
    <property type="match status" value="1"/>
</dbReference>
<dbReference type="EMBL" id="JANPWB010000008">
    <property type="protein sequence ID" value="KAJ1160877.1"/>
    <property type="molecule type" value="Genomic_DNA"/>
</dbReference>
<evidence type="ECO:0000313" key="5">
    <source>
        <dbReference type="Proteomes" id="UP001066276"/>
    </source>
</evidence>
<gene>
    <name evidence="4" type="ORF">NDU88_001367</name>
</gene>
<organism evidence="4 5">
    <name type="scientific">Pleurodeles waltl</name>
    <name type="common">Iberian ribbed newt</name>
    <dbReference type="NCBI Taxonomy" id="8319"/>
    <lineage>
        <taxon>Eukaryota</taxon>
        <taxon>Metazoa</taxon>
        <taxon>Chordata</taxon>
        <taxon>Craniata</taxon>
        <taxon>Vertebrata</taxon>
        <taxon>Euteleostomi</taxon>
        <taxon>Amphibia</taxon>
        <taxon>Batrachia</taxon>
        <taxon>Caudata</taxon>
        <taxon>Salamandroidea</taxon>
        <taxon>Salamandridae</taxon>
        <taxon>Pleurodelinae</taxon>
        <taxon>Pleurodeles</taxon>
    </lineage>
</organism>
<feature type="signal peptide" evidence="2">
    <location>
        <begin position="1"/>
        <end position="19"/>
    </location>
</feature>
<evidence type="ECO:0000256" key="2">
    <source>
        <dbReference type="SAM" id="SignalP"/>
    </source>
</evidence>
<sequence>MTGTFGALSMALRVWLCRSAAIWSVFRGHMKFCTNSPVPLVPSCPAVLPLLLPGGVRLLRDFLSPEEEGSLLKELERPLAKGRYQDGHWDQAIHGFREIEKAHWTGQNTQILQRVRDVAFPSGVSQLPLVHVLDLKADGYIKPHIDSIKFCGSTIAGLSLLSSSVMRLMSEQNKEHWADLLLERRSLYIISGRARYEFTHEILKDEDSTFNGQRVPRGRRIAVICRNLPEAVVGDSVFPSS</sequence>